<comment type="caution">
    <text evidence="1">The sequence shown here is derived from an EMBL/GenBank/DDBJ whole genome shotgun (WGS) entry which is preliminary data.</text>
</comment>
<evidence type="ECO:0000313" key="2">
    <source>
        <dbReference type="Proteomes" id="UP000770661"/>
    </source>
</evidence>
<dbReference type="OrthoDB" id="1741719at2759"/>
<dbReference type="Proteomes" id="UP000770661">
    <property type="component" value="Unassembled WGS sequence"/>
</dbReference>
<dbReference type="AlphaFoldDB" id="A0A8J4YWA3"/>
<protein>
    <submittedName>
        <fullName evidence="1">Protein HIRA</fullName>
    </submittedName>
</protein>
<name>A0A8J4YWA3_CHIOP</name>
<evidence type="ECO:0000313" key="1">
    <source>
        <dbReference type="EMBL" id="KAG0729741.1"/>
    </source>
</evidence>
<gene>
    <name evidence="1" type="primary">hira</name>
    <name evidence="1" type="ORF">GWK47_029752</name>
</gene>
<accession>A0A8J4YWA3</accession>
<proteinExistence type="predicted"/>
<organism evidence="1 2">
    <name type="scientific">Chionoecetes opilio</name>
    <name type="common">Atlantic snow crab</name>
    <name type="synonym">Cancer opilio</name>
    <dbReference type="NCBI Taxonomy" id="41210"/>
    <lineage>
        <taxon>Eukaryota</taxon>
        <taxon>Metazoa</taxon>
        <taxon>Ecdysozoa</taxon>
        <taxon>Arthropoda</taxon>
        <taxon>Crustacea</taxon>
        <taxon>Multicrustacea</taxon>
        <taxon>Malacostraca</taxon>
        <taxon>Eumalacostraca</taxon>
        <taxon>Eucarida</taxon>
        <taxon>Decapoda</taxon>
        <taxon>Pleocyemata</taxon>
        <taxon>Brachyura</taxon>
        <taxon>Eubrachyura</taxon>
        <taxon>Majoidea</taxon>
        <taxon>Majidae</taxon>
        <taxon>Chionoecetes</taxon>
    </lineage>
</organism>
<reference evidence="1" key="1">
    <citation type="submission" date="2020-07" db="EMBL/GenBank/DDBJ databases">
        <title>The High-quality genome of the commercially important snow crab, Chionoecetes opilio.</title>
        <authorList>
            <person name="Jeong J.-H."/>
            <person name="Ryu S."/>
        </authorList>
    </citation>
    <scope>NUCLEOTIDE SEQUENCE</scope>
    <source>
        <strain evidence="1">MADBK_172401_WGS</strain>
        <tissue evidence="1">Digestive gland</tissue>
    </source>
</reference>
<sequence length="147" mass="16761">MMSCSSGSSRVSRPVISDDARLCLTEVFINRMLTSAHYLNSQHDYKFWLKRKIQFFIKEGLEKKLRVIFDDLLGLRLSGTVGQAEECGTVGQAEECSSKLAKIMNCDKKTLLEEFLKEILLAKNSVQLQRLYAEYKEQLETGAVDMI</sequence>
<dbReference type="EMBL" id="JACEEZ010000875">
    <property type="protein sequence ID" value="KAG0729741.1"/>
    <property type="molecule type" value="Genomic_DNA"/>
</dbReference>
<keyword evidence="2" id="KW-1185">Reference proteome</keyword>